<dbReference type="Gene3D" id="1.20.5.170">
    <property type="match status" value="1"/>
</dbReference>
<dbReference type="Gramene" id="Manes.08G052300.1.v8.1">
    <property type="protein sequence ID" value="Manes.08G052300.1.v8.1.CDS"/>
    <property type="gene ID" value="Manes.08G052300.v8.1"/>
</dbReference>
<dbReference type="AlphaFoldDB" id="A0A2C9VDJ3"/>
<dbReference type="PANTHER" id="PTHR38377">
    <property type="entry name" value="THREONINE-TRNA LIGASE 2"/>
    <property type="match status" value="1"/>
</dbReference>
<keyword evidence="3" id="KW-1185">Reference proteome</keyword>
<dbReference type="PANTHER" id="PTHR38377:SF1">
    <property type="entry name" value="THREONINE-TRNA LIGASE 2"/>
    <property type="match status" value="1"/>
</dbReference>
<evidence type="ECO:0000313" key="3">
    <source>
        <dbReference type="Proteomes" id="UP000091857"/>
    </source>
</evidence>
<dbReference type="OMA" id="KPFHERA"/>
<gene>
    <name evidence="2" type="ORF">MANES_08G052300v8</name>
</gene>
<accession>A0A2C9VDJ3</accession>
<protein>
    <submittedName>
        <fullName evidence="2">Uncharacterized protein</fullName>
    </submittedName>
</protein>
<comment type="caution">
    <text evidence="2">The sequence shown here is derived from an EMBL/GenBank/DDBJ whole genome shotgun (WGS) entry which is preliminary data.</text>
</comment>
<evidence type="ECO:0000256" key="1">
    <source>
        <dbReference type="SAM" id="Coils"/>
    </source>
</evidence>
<proteinExistence type="predicted"/>
<keyword evidence="1" id="KW-0175">Coiled coil</keyword>
<dbReference type="EMBL" id="CM004394">
    <property type="protein sequence ID" value="OAY43224.1"/>
    <property type="molecule type" value="Genomic_DNA"/>
</dbReference>
<dbReference type="OrthoDB" id="2405052at2759"/>
<dbReference type="STRING" id="3983.A0A2C9VDJ3"/>
<dbReference type="Proteomes" id="UP000091857">
    <property type="component" value="Chromosome 8"/>
</dbReference>
<evidence type="ECO:0000313" key="2">
    <source>
        <dbReference type="EMBL" id="OAY43224.1"/>
    </source>
</evidence>
<name>A0A2C9VDJ3_MANES</name>
<organism evidence="2 3">
    <name type="scientific">Manihot esculenta</name>
    <name type="common">Cassava</name>
    <name type="synonym">Jatropha manihot</name>
    <dbReference type="NCBI Taxonomy" id="3983"/>
    <lineage>
        <taxon>Eukaryota</taxon>
        <taxon>Viridiplantae</taxon>
        <taxon>Streptophyta</taxon>
        <taxon>Embryophyta</taxon>
        <taxon>Tracheophyta</taxon>
        <taxon>Spermatophyta</taxon>
        <taxon>Magnoliopsida</taxon>
        <taxon>eudicotyledons</taxon>
        <taxon>Gunneridae</taxon>
        <taxon>Pentapetalae</taxon>
        <taxon>rosids</taxon>
        <taxon>fabids</taxon>
        <taxon>Malpighiales</taxon>
        <taxon>Euphorbiaceae</taxon>
        <taxon>Crotonoideae</taxon>
        <taxon>Manihoteae</taxon>
        <taxon>Manihot</taxon>
    </lineage>
</organism>
<reference evidence="3" key="1">
    <citation type="journal article" date="2016" name="Nat. Biotechnol.">
        <title>Sequencing wild and cultivated cassava and related species reveals extensive interspecific hybridization and genetic diversity.</title>
        <authorList>
            <person name="Bredeson J.V."/>
            <person name="Lyons J.B."/>
            <person name="Prochnik S.E."/>
            <person name="Wu G.A."/>
            <person name="Ha C.M."/>
            <person name="Edsinger-Gonzales E."/>
            <person name="Grimwood J."/>
            <person name="Schmutz J."/>
            <person name="Rabbi I.Y."/>
            <person name="Egesi C."/>
            <person name="Nauluvula P."/>
            <person name="Lebot V."/>
            <person name="Ndunguru J."/>
            <person name="Mkamilo G."/>
            <person name="Bart R.S."/>
            <person name="Setter T.L."/>
            <person name="Gleadow R.M."/>
            <person name="Kulakow P."/>
            <person name="Ferguson M.E."/>
            <person name="Rounsley S."/>
            <person name="Rokhsar D.S."/>
        </authorList>
    </citation>
    <scope>NUCLEOTIDE SEQUENCE [LARGE SCALE GENOMIC DNA]</scope>
    <source>
        <strain evidence="3">cv. AM560-2</strain>
    </source>
</reference>
<feature type="coiled-coil region" evidence="1">
    <location>
        <begin position="26"/>
        <end position="89"/>
    </location>
</feature>
<sequence length="121" mass="13330">MAASETQQSGNGSDLGEILKPFYNRASEAEDRLSRLELALASKKDAENEKLLKTISELQSKLEGANAQLASEQEKAKKLAMENAKLQYRISHLVQAVRDGDSKLENLTGAQTITKLEDVRL</sequence>